<protein>
    <submittedName>
        <fullName evidence="8">MFS general substrate transporter</fullName>
    </submittedName>
</protein>
<feature type="transmembrane region" description="Helical" evidence="6">
    <location>
        <begin position="145"/>
        <end position="171"/>
    </location>
</feature>
<feature type="transmembrane region" description="Helical" evidence="6">
    <location>
        <begin position="375"/>
        <end position="399"/>
    </location>
</feature>
<evidence type="ECO:0000256" key="3">
    <source>
        <dbReference type="ARBA" id="ARBA00022692"/>
    </source>
</evidence>
<dbReference type="GO" id="GO:0022857">
    <property type="term" value="F:transmembrane transporter activity"/>
    <property type="evidence" value="ECO:0007669"/>
    <property type="project" value="InterPro"/>
</dbReference>
<gene>
    <name evidence="8" type="ORF">BD626DRAFT_600201</name>
</gene>
<dbReference type="PANTHER" id="PTHR43791">
    <property type="entry name" value="PERMEASE-RELATED"/>
    <property type="match status" value="1"/>
</dbReference>
<dbReference type="FunFam" id="1.20.1250.20:FF:000068">
    <property type="entry name" value="MFS general substrate transporter"/>
    <property type="match status" value="1"/>
</dbReference>
<evidence type="ECO:0000259" key="7">
    <source>
        <dbReference type="PROSITE" id="PS50850"/>
    </source>
</evidence>
<dbReference type="GO" id="GO:0016020">
    <property type="term" value="C:membrane"/>
    <property type="evidence" value="ECO:0007669"/>
    <property type="project" value="UniProtKB-SubCell"/>
</dbReference>
<evidence type="ECO:0000313" key="9">
    <source>
        <dbReference type="Proteomes" id="UP000320762"/>
    </source>
</evidence>
<comment type="subcellular location">
    <subcellularLocation>
        <location evidence="1">Membrane</location>
        <topology evidence="1">Multi-pass membrane protein</topology>
    </subcellularLocation>
</comment>
<dbReference type="EMBL" id="VDMD01000018">
    <property type="protein sequence ID" value="TRM61104.1"/>
    <property type="molecule type" value="Genomic_DNA"/>
</dbReference>
<keyword evidence="5 6" id="KW-0472">Membrane</keyword>
<accession>A0A550C8H7</accession>
<name>A0A550C8H7_9AGAR</name>
<evidence type="ECO:0000313" key="8">
    <source>
        <dbReference type="EMBL" id="TRM61104.1"/>
    </source>
</evidence>
<dbReference type="InterPro" id="IPR020846">
    <property type="entry name" value="MFS_dom"/>
</dbReference>
<keyword evidence="9" id="KW-1185">Reference proteome</keyword>
<feature type="transmembrane region" description="Helical" evidence="6">
    <location>
        <begin position="86"/>
        <end position="107"/>
    </location>
</feature>
<evidence type="ECO:0000256" key="1">
    <source>
        <dbReference type="ARBA" id="ARBA00004141"/>
    </source>
</evidence>
<reference evidence="8 9" key="1">
    <citation type="journal article" date="2019" name="New Phytol.">
        <title>Comparative genomics reveals unique wood-decay strategies and fruiting body development in the Schizophyllaceae.</title>
        <authorList>
            <person name="Almasi E."/>
            <person name="Sahu N."/>
            <person name="Krizsan K."/>
            <person name="Balint B."/>
            <person name="Kovacs G.M."/>
            <person name="Kiss B."/>
            <person name="Cseklye J."/>
            <person name="Drula E."/>
            <person name="Henrissat B."/>
            <person name="Nagy I."/>
            <person name="Chovatia M."/>
            <person name="Adam C."/>
            <person name="LaButti K."/>
            <person name="Lipzen A."/>
            <person name="Riley R."/>
            <person name="Grigoriev I.V."/>
            <person name="Nagy L.G."/>
        </authorList>
    </citation>
    <scope>NUCLEOTIDE SEQUENCE [LARGE SCALE GENOMIC DNA]</scope>
    <source>
        <strain evidence="8 9">NL-1724</strain>
    </source>
</reference>
<proteinExistence type="predicted"/>
<keyword evidence="2" id="KW-0813">Transport</keyword>
<feature type="transmembrane region" description="Helical" evidence="6">
    <location>
        <begin position="292"/>
        <end position="315"/>
    </location>
</feature>
<dbReference type="InterPro" id="IPR036259">
    <property type="entry name" value="MFS_trans_sf"/>
</dbReference>
<feature type="transmembrane region" description="Helical" evidence="6">
    <location>
        <begin position="113"/>
        <end position="133"/>
    </location>
</feature>
<feature type="transmembrane region" description="Helical" evidence="6">
    <location>
        <begin position="183"/>
        <end position="204"/>
    </location>
</feature>
<dbReference type="FunFam" id="1.20.1250.20:FF:000034">
    <property type="entry name" value="MFS general substrate transporter"/>
    <property type="match status" value="1"/>
</dbReference>
<organism evidence="8 9">
    <name type="scientific">Schizophyllum amplum</name>
    <dbReference type="NCBI Taxonomy" id="97359"/>
    <lineage>
        <taxon>Eukaryota</taxon>
        <taxon>Fungi</taxon>
        <taxon>Dikarya</taxon>
        <taxon>Basidiomycota</taxon>
        <taxon>Agaricomycotina</taxon>
        <taxon>Agaricomycetes</taxon>
        <taxon>Agaricomycetidae</taxon>
        <taxon>Agaricales</taxon>
        <taxon>Schizophyllaceae</taxon>
        <taxon>Schizophyllum</taxon>
    </lineage>
</organism>
<dbReference type="PROSITE" id="PS50850">
    <property type="entry name" value="MFS"/>
    <property type="match status" value="1"/>
</dbReference>
<dbReference type="SUPFAM" id="SSF103473">
    <property type="entry name" value="MFS general substrate transporter"/>
    <property type="match status" value="1"/>
</dbReference>
<feature type="transmembrane region" description="Helical" evidence="6">
    <location>
        <begin position="411"/>
        <end position="432"/>
    </location>
</feature>
<dbReference type="Proteomes" id="UP000320762">
    <property type="component" value="Unassembled WGS sequence"/>
</dbReference>
<dbReference type="AlphaFoldDB" id="A0A550C8H7"/>
<keyword evidence="4 6" id="KW-1133">Transmembrane helix</keyword>
<feature type="transmembrane region" description="Helical" evidence="6">
    <location>
        <begin position="351"/>
        <end position="369"/>
    </location>
</feature>
<feature type="domain" description="Major facilitator superfamily (MFS) profile" evidence="7">
    <location>
        <begin position="19"/>
        <end position="471"/>
    </location>
</feature>
<feature type="transmembrane region" description="Helical" evidence="6">
    <location>
        <begin position="56"/>
        <end position="74"/>
    </location>
</feature>
<dbReference type="OrthoDB" id="9971669at2759"/>
<dbReference type="Gene3D" id="1.20.1250.20">
    <property type="entry name" value="MFS general substrate transporter like domains"/>
    <property type="match status" value="2"/>
</dbReference>
<feature type="transmembrane region" description="Helical" evidence="6">
    <location>
        <begin position="444"/>
        <end position="466"/>
    </location>
</feature>
<comment type="caution">
    <text evidence="8">The sequence shown here is derived from an EMBL/GenBank/DDBJ whole genome shotgun (WGS) entry which is preliminary data.</text>
</comment>
<keyword evidence="3 6" id="KW-0812">Transmembrane</keyword>
<evidence type="ECO:0000256" key="4">
    <source>
        <dbReference type="ARBA" id="ARBA00022989"/>
    </source>
</evidence>
<feature type="transmembrane region" description="Helical" evidence="6">
    <location>
        <begin position="327"/>
        <end position="344"/>
    </location>
</feature>
<evidence type="ECO:0000256" key="6">
    <source>
        <dbReference type="SAM" id="Phobius"/>
    </source>
</evidence>
<evidence type="ECO:0000256" key="5">
    <source>
        <dbReference type="ARBA" id="ARBA00023136"/>
    </source>
</evidence>
<sequence length="507" mass="55970">MAPNDVLTKRVLWKLDMHVLPPLSLLWLANFIDRSNIGNARIAGLEADTHLKDTQFNIILAVFFLTYLLVELPSNWVMKKFKPNRWLPFLVAAWGVVTVLTCLVQNFPGLVAIRLAIGFCEGGILPGMVLYLSTLYKRHELQLRIGIFILLTSMSAALAGAFGGLLATAIIKMDGVGGLAGWRWIFILEGIVTVIFAAGAACVLPADLQTAKFFTDEERAMLVMQRIRADTGFTTAVPDMGPEGSEPAKDKDEIKEEVRSIGDWDSNDADEPFEWREVLRGLTDVQTWLTGFAYFGFNTVLYSYSLFLPTIIAGLGYSGEAAQLHTVPPYVPAAVLTVVVAYLSDRLKWRGPCILMCLPLPIAGYILAIRATNDYARYAAVFLMAAGIYPSGPCILSILPNNTSGHYKKATTTAMQLAVANAAGFLATFAYTEDQAPQYIKGHTIALSFVVLAWVLIAANVCYCLWENKARRDGKRQDNIRLYLELRAAGKTQAPISDRHPDFRFTL</sequence>
<evidence type="ECO:0000256" key="2">
    <source>
        <dbReference type="ARBA" id="ARBA00022448"/>
    </source>
</evidence>
<dbReference type="Pfam" id="PF07690">
    <property type="entry name" value="MFS_1"/>
    <property type="match status" value="1"/>
</dbReference>
<dbReference type="PANTHER" id="PTHR43791:SF67">
    <property type="entry name" value="TRANSPORTER, PUTATIVE (AFU_ORTHOLOGUE AFUA_3G04010)-RELATED"/>
    <property type="match status" value="1"/>
</dbReference>
<dbReference type="InterPro" id="IPR011701">
    <property type="entry name" value="MFS"/>
</dbReference>